<keyword evidence="3" id="KW-1185">Reference proteome</keyword>
<dbReference type="Proteomes" id="UP000041254">
    <property type="component" value="Unassembled WGS sequence"/>
</dbReference>
<evidence type="ECO:0000313" key="2">
    <source>
        <dbReference type="EMBL" id="CEL94140.1"/>
    </source>
</evidence>
<protein>
    <submittedName>
        <fullName evidence="2">Uncharacterized protein</fullName>
    </submittedName>
</protein>
<reference evidence="2 3" key="1">
    <citation type="submission" date="2014-11" db="EMBL/GenBank/DDBJ databases">
        <authorList>
            <person name="Zhu J."/>
            <person name="Qi W."/>
            <person name="Song R."/>
        </authorList>
    </citation>
    <scope>NUCLEOTIDE SEQUENCE [LARGE SCALE GENOMIC DNA]</scope>
</reference>
<name>A0A0G4EDV5_VITBC</name>
<gene>
    <name evidence="2" type="ORF">Vbra_11503</name>
</gene>
<accession>A0A0G4EDV5</accession>
<evidence type="ECO:0000313" key="3">
    <source>
        <dbReference type="Proteomes" id="UP000041254"/>
    </source>
</evidence>
<organism evidence="2 3">
    <name type="scientific">Vitrella brassicaformis (strain CCMP3155)</name>
    <dbReference type="NCBI Taxonomy" id="1169540"/>
    <lineage>
        <taxon>Eukaryota</taxon>
        <taxon>Sar</taxon>
        <taxon>Alveolata</taxon>
        <taxon>Colpodellida</taxon>
        <taxon>Vitrellaceae</taxon>
        <taxon>Vitrella</taxon>
    </lineage>
</organism>
<evidence type="ECO:0000256" key="1">
    <source>
        <dbReference type="SAM" id="MobiDB-lite"/>
    </source>
</evidence>
<dbReference type="AlphaFoldDB" id="A0A0G4EDV5"/>
<dbReference type="InParanoid" id="A0A0G4EDV5"/>
<proteinExistence type="predicted"/>
<dbReference type="VEuPathDB" id="CryptoDB:Vbra_11503"/>
<feature type="region of interest" description="Disordered" evidence="1">
    <location>
        <begin position="186"/>
        <end position="222"/>
    </location>
</feature>
<dbReference type="EMBL" id="CDMY01000206">
    <property type="protein sequence ID" value="CEL94140.1"/>
    <property type="molecule type" value="Genomic_DNA"/>
</dbReference>
<sequence length="336" mass="36656">MRHHGIQILDAISVLISHASRLLHGFRDDPPFPDDAGRPGLSLSHTIAALVQGHAAALELKFTLDSHTGSHQPHLTRQLFSAGFRAMAFALRGLNHLAADHTAQPQGMMQKLWPRRQDKPKRMSLLQPVRGIFPPSRRWLRYVMATAPISSADAVHRHLSAVTRLNCKCPPFWLHPTVRGRLRHWSGAADDQEPDEEWQGDKEAAGRKRPGPSTSGTPLAVLWGAPTQPYHSSQAGVSTATAGCNRRVLAKAPLMRATTGRAADRRTVAAVRTRGLCIPGLVNGRSGDGGANGEMRTPMAFVQRAPAELPPDDCKESTPKIKWKDPLIGVHEYPAG</sequence>